<sequence>MSDQPPTKYPSAPSLPTQSEGNPQEAPWQTALKYFTEVYVNGPQQTPQGEPSTAAGPLSGLQKALGWMADRALVRTSVTVESGSASNSTTARDEQSPLSKALDYVSLTVFAPEMLPSSDARSSMGVTVVRPPSRSCLREVRSAPSIPSADSARARSLAQRYQPRPSAPQLSAPAVRNRYRLKLVPSAVQRRRSPQRATSTTSRATQSDVSLLSSRSGPQYHYLSFADGQPSCCVVLPSSAPPPYQERSCCSECRCANRFPDPLEIFRTFSLAYRAFGLQQNPFGMTSLLPYWPMPQQPYYFYPPGPIVPPFDTWMSSRSSDSSCVCEQCEREARQRRLAPAKAVHDFSTLVQVAPKGKRPPQMPNMKSLSKRKAAAVTYATPSKPSDGAEKGLVQGTQGPEVAKMESQLVGESIESDADQPAVPKDSETVQQPSNNQPDHSTARSKEVPKVMQSAITATAEHTTSPEGPKATSAPVAPPLQPAEALAKVQPHLDGVLSTAQPHAQHGSLGPQVQGSAGSVSTEVTTVHHGLPSTEQSAVVEGLQPGVHEEKQPGTHEEKQPGAQDKRQAVAPDEKQPSAQKESQPAAKQPAAQENQPDRHEGKQAEAEVSPLDPNVLPGQQSDTSQDPATASMAASPKQGPSVTQPSETHLSVPQPSNLQATIPDHSTAEFSPSPVTVKSMPDVDTSPVTVKSMPDVDTSPVTVKSMPDVDTSPVTVKSMPGVDTLPPSNVPRSDSLLPDSIPETNAEPLQPEDGMQNAPEEGDNEGMMEGPIATGTTAAAVVHDGDDSSDDPSEKINAADNEEPSMADTISKRSNQSEEAGELHEHQDDSSNAEHIVDMLQPDFPTSNEQAINIEPAADVQPAHG</sequence>
<evidence type="ECO:0000313" key="2">
    <source>
        <dbReference type="Proteomes" id="UP000821865"/>
    </source>
</evidence>
<organism evidence="1 2">
    <name type="scientific">Dermacentor silvarum</name>
    <name type="common">Tick</name>
    <dbReference type="NCBI Taxonomy" id="543639"/>
    <lineage>
        <taxon>Eukaryota</taxon>
        <taxon>Metazoa</taxon>
        <taxon>Ecdysozoa</taxon>
        <taxon>Arthropoda</taxon>
        <taxon>Chelicerata</taxon>
        <taxon>Arachnida</taxon>
        <taxon>Acari</taxon>
        <taxon>Parasitiformes</taxon>
        <taxon>Ixodida</taxon>
        <taxon>Ixodoidea</taxon>
        <taxon>Ixodidae</taxon>
        <taxon>Rhipicephalinae</taxon>
        <taxon>Dermacentor</taxon>
    </lineage>
</organism>
<keyword evidence="2" id="KW-1185">Reference proteome</keyword>
<evidence type="ECO:0000313" key="1">
    <source>
        <dbReference type="EMBL" id="KAH7975135.1"/>
    </source>
</evidence>
<protein>
    <submittedName>
        <fullName evidence="1">Uncharacterized protein</fullName>
    </submittedName>
</protein>
<name>A0ACB8DS07_DERSI</name>
<gene>
    <name evidence="1" type="ORF">HPB49_024387</name>
</gene>
<comment type="caution">
    <text evidence="1">The sequence shown here is derived from an EMBL/GenBank/DDBJ whole genome shotgun (WGS) entry which is preliminary data.</text>
</comment>
<dbReference type="EMBL" id="CM023479">
    <property type="protein sequence ID" value="KAH7975135.1"/>
    <property type="molecule type" value="Genomic_DNA"/>
</dbReference>
<reference evidence="1" key="1">
    <citation type="submission" date="2020-05" db="EMBL/GenBank/DDBJ databases">
        <title>Large-scale comparative analyses of tick genomes elucidate their genetic diversity and vector capacities.</title>
        <authorList>
            <person name="Jia N."/>
            <person name="Wang J."/>
            <person name="Shi W."/>
            <person name="Du L."/>
            <person name="Sun Y."/>
            <person name="Zhan W."/>
            <person name="Jiang J."/>
            <person name="Wang Q."/>
            <person name="Zhang B."/>
            <person name="Ji P."/>
            <person name="Sakyi L.B."/>
            <person name="Cui X."/>
            <person name="Yuan T."/>
            <person name="Jiang B."/>
            <person name="Yang W."/>
            <person name="Lam T.T.-Y."/>
            <person name="Chang Q."/>
            <person name="Ding S."/>
            <person name="Wang X."/>
            <person name="Zhu J."/>
            <person name="Ruan X."/>
            <person name="Zhao L."/>
            <person name="Wei J."/>
            <person name="Que T."/>
            <person name="Du C."/>
            <person name="Cheng J."/>
            <person name="Dai P."/>
            <person name="Han X."/>
            <person name="Huang E."/>
            <person name="Gao Y."/>
            <person name="Liu J."/>
            <person name="Shao H."/>
            <person name="Ye R."/>
            <person name="Li L."/>
            <person name="Wei W."/>
            <person name="Wang X."/>
            <person name="Wang C."/>
            <person name="Yang T."/>
            <person name="Huo Q."/>
            <person name="Li W."/>
            <person name="Guo W."/>
            <person name="Chen H."/>
            <person name="Zhou L."/>
            <person name="Ni X."/>
            <person name="Tian J."/>
            <person name="Zhou Y."/>
            <person name="Sheng Y."/>
            <person name="Liu T."/>
            <person name="Pan Y."/>
            <person name="Xia L."/>
            <person name="Li J."/>
            <person name="Zhao F."/>
            <person name="Cao W."/>
        </authorList>
    </citation>
    <scope>NUCLEOTIDE SEQUENCE</scope>
    <source>
        <strain evidence="1">Dsil-2018</strain>
    </source>
</reference>
<dbReference type="Proteomes" id="UP000821865">
    <property type="component" value="Chromosome 10"/>
</dbReference>
<proteinExistence type="predicted"/>
<accession>A0ACB8DS07</accession>